<dbReference type="AlphaFoldDB" id="A0A7J7Z4A8"/>
<dbReference type="Proteomes" id="UP000527355">
    <property type="component" value="Unassembled WGS sequence"/>
</dbReference>
<gene>
    <name evidence="1" type="ORF">mMyoMyo1_010427</name>
</gene>
<protein>
    <submittedName>
        <fullName evidence="1">Uncharacterized protein</fullName>
    </submittedName>
</protein>
<organism evidence="1 2">
    <name type="scientific">Myotis myotis</name>
    <name type="common">Greater mouse-eared bat</name>
    <name type="synonym">Vespertilio myotis</name>
    <dbReference type="NCBI Taxonomy" id="51298"/>
    <lineage>
        <taxon>Eukaryota</taxon>
        <taxon>Metazoa</taxon>
        <taxon>Chordata</taxon>
        <taxon>Craniata</taxon>
        <taxon>Vertebrata</taxon>
        <taxon>Euteleostomi</taxon>
        <taxon>Mammalia</taxon>
        <taxon>Eutheria</taxon>
        <taxon>Laurasiatheria</taxon>
        <taxon>Chiroptera</taxon>
        <taxon>Yangochiroptera</taxon>
        <taxon>Vespertilionidae</taxon>
        <taxon>Myotis</taxon>
    </lineage>
</organism>
<name>A0A7J7Z4A8_MYOMY</name>
<accession>A0A7J7Z4A8</accession>
<proteinExistence type="predicted"/>
<comment type="caution">
    <text evidence="1">The sequence shown here is derived from an EMBL/GenBank/DDBJ whole genome shotgun (WGS) entry which is preliminary data.</text>
</comment>
<evidence type="ECO:0000313" key="2">
    <source>
        <dbReference type="Proteomes" id="UP000527355"/>
    </source>
</evidence>
<keyword evidence="2" id="KW-1185">Reference proteome</keyword>
<reference evidence="1 2" key="1">
    <citation type="journal article" date="2020" name="Nature">
        <title>Six reference-quality genomes reveal evolution of bat adaptations.</title>
        <authorList>
            <person name="Jebb D."/>
            <person name="Huang Z."/>
            <person name="Pippel M."/>
            <person name="Hughes G.M."/>
            <person name="Lavrichenko K."/>
            <person name="Devanna P."/>
            <person name="Winkler S."/>
            <person name="Jermiin L.S."/>
            <person name="Skirmuntt E.C."/>
            <person name="Katzourakis A."/>
            <person name="Burkitt-Gray L."/>
            <person name="Ray D.A."/>
            <person name="Sullivan K.A.M."/>
            <person name="Roscito J.G."/>
            <person name="Kirilenko B.M."/>
            <person name="Davalos L.M."/>
            <person name="Corthals A.P."/>
            <person name="Power M.L."/>
            <person name="Jones G."/>
            <person name="Ransome R.D."/>
            <person name="Dechmann D.K.N."/>
            <person name="Locatelli A.G."/>
            <person name="Puechmaille S.J."/>
            <person name="Fedrigo O."/>
            <person name="Jarvis E.D."/>
            <person name="Hiller M."/>
            <person name="Vernes S.C."/>
            <person name="Myers E.W."/>
            <person name="Teeling E.C."/>
        </authorList>
    </citation>
    <scope>NUCLEOTIDE SEQUENCE [LARGE SCALE GENOMIC DNA]</scope>
    <source>
        <strain evidence="1">MMyoMyo1</strain>
        <tissue evidence="1">Flight muscle</tissue>
    </source>
</reference>
<dbReference type="EMBL" id="JABWUV010000003">
    <property type="protein sequence ID" value="KAF6369021.1"/>
    <property type="molecule type" value="Genomic_DNA"/>
</dbReference>
<evidence type="ECO:0000313" key="1">
    <source>
        <dbReference type="EMBL" id="KAF6369021.1"/>
    </source>
</evidence>
<sequence length="121" mass="13475">MPPAGEREVVGHCLSSQLPCPCPPPTRGLESKVIAILMMYLEYQTQAGSSLLGQCMWESVLIGRMSVILESAWQFVDLNATARKYCKLLNCIYRRFPSISGSPCVIYVCVCTISGFWKMSM</sequence>